<reference evidence="5" key="1">
    <citation type="journal article" date="2019" name="Int. J. Syst. Evol. Microbiol.">
        <title>The Global Catalogue of Microorganisms (GCM) 10K type strain sequencing project: providing services to taxonomists for standard genome sequencing and annotation.</title>
        <authorList>
            <consortium name="The Broad Institute Genomics Platform"/>
            <consortium name="The Broad Institute Genome Sequencing Center for Infectious Disease"/>
            <person name="Wu L."/>
            <person name="Ma J."/>
        </authorList>
    </citation>
    <scope>NUCLEOTIDE SEQUENCE [LARGE SCALE GENOMIC DNA]</scope>
    <source>
        <strain evidence="5">CGMCC 1.9106</strain>
    </source>
</reference>
<feature type="region of interest" description="Disordered" evidence="1">
    <location>
        <begin position="185"/>
        <end position="232"/>
    </location>
</feature>
<dbReference type="Proteomes" id="UP001596392">
    <property type="component" value="Unassembled WGS sequence"/>
</dbReference>
<feature type="compositionally biased region" description="Low complexity" evidence="1">
    <location>
        <begin position="260"/>
        <end position="272"/>
    </location>
</feature>
<evidence type="ECO:0000313" key="4">
    <source>
        <dbReference type="EMBL" id="MFC7243316.1"/>
    </source>
</evidence>
<dbReference type="Pfam" id="PF20597">
    <property type="entry name" value="pAdhesive_15"/>
    <property type="match status" value="1"/>
</dbReference>
<keyword evidence="2" id="KW-0472">Membrane</keyword>
<gene>
    <name evidence="4" type="ORF">ACFQO7_12590</name>
</gene>
<dbReference type="EMBL" id="JBHTAC010000010">
    <property type="protein sequence ID" value="MFC7243316.1"/>
    <property type="molecule type" value="Genomic_DNA"/>
</dbReference>
<dbReference type="InterPro" id="IPR026588">
    <property type="entry name" value="Choice_anch_A"/>
</dbReference>
<organism evidence="4 5">
    <name type="scientific">Catellatospora aurea</name>
    <dbReference type="NCBI Taxonomy" id="1337874"/>
    <lineage>
        <taxon>Bacteria</taxon>
        <taxon>Bacillati</taxon>
        <taxon>Actinomycetota</taxon>
        <taxon>Actinomycetes</taxon>
        <taxon>Micromonosporales</taxon>
        <taxon>Micromonosporaceae</taxon>
        <taxon>Catellatospora</taxon>
    </lineage>
</organism>
<evidence type="ECO:0000313" key="5">
    <source>
        <dbReference type="Proteomes" id="UP001596392"/>
    </source>
</evidence>
<proteinExistence type="predicted"/>
<evidence type="ECO:0000256" key="2">
    <source>
        <dbReference type="SAM" id="Phobius"/>
    </source>
</evidence>
<sequence>MRRPSALSRWVRRTDAGAPGRAVFAVLLALPLALAAGSAGVAAPTPDPAERDRSAALAACSPNVDLRAPDGGPLTPPLARGSRVLVHLRQDRTNVLTIRSGDLNRIAELILSSSPIESAPLLVNVDTRLVDDRLTWAVPRVTGLGGGPVDSVVWHFPSAVRLVLTGPPAPGVVFAPYAEVFAAPSPSPSPSLSPSPSPAPSLSPAASPIVPPRSSGPAGEPSTGPGLPPVAARPAGLRALLRGAPVLPDGLDCAPPPSASPSASAAAESPAAGPGGPAPDGTGSAEPSPKPAGERLMALASRPVTWFGVAGMLVGLALLISVIAGNRARRRFR</sequence>
<name>A0ABW2GTK5_9ACTN</name>
<accession>A0ABW2GTK5</accession>
<evidence type="ECO:0000259" key="3">
    <source>
        <dbReference type="Pfam" id="PF20597"/>
    </source>
</evidence>
<feature type="compositionally biased region" description="Pro residues" evidence="1">
    <location>
        <begin position="185"/>
        <end position="201"/>
    </location>
</feature>
<evidence type="ECO:0000256" key="1">
    <source>
        <dbReference type="SAM" id="MobiDB-lite"/>
    </source>
</evidence>
<dbReference type="RefSeq" id="WP_376806528.1">
    <property type="nucleotide sequence ID" value="NZ_JBHTAC010000010.1"/>
</dbReference>
<dbReference type="NCBIfam" id="TIGR04215">
    <property type="entry name" value="choice_anch_A"/>
    <property type="match status" value="1"/>
</dbReference>
<comment type="caution">
    <text evidence="4">The sequence shown here is derived from an EMBL/GenBank/DDBJ whole genome shotgun (WGS) entry which is preliminary data.</text>
</comment>
<protein>
    <submittedName>
        <fullName evidence="4">Choice-of-anchor A family protein</fullName>
    </submittedName>
</protein>
<feature type="region of interest" description="Disordered" evidence="1">
    <location>
        <begin position="248"/>
        <end position="294"/>
    </location>
</feature>
<feature type="transmembrane region" description="Helical" evidence="2">
    <location>
        <begin position="304"/>
        <end position="324"/>
    </location>
</feature>
<keyword evidence="2" id="KW-1133">Transmembrane helix</keyword>
<keyword evidence="2" id="KW-0812">Transmembrane</keyword>
<keyword evidence="5" id="KW-1185">Reference proteome</keyword>
<feature type="domain" description="Choice-of-anchor A" evidence="3">
    <location>
        <begin position="51"/>
        <end position="180"/>
    </location>
</feature>